<dbReference type="OrthoDB" id="342717at2157"/>
<dbReference type="Pfam" id="PF20587">
    <property type="entry name" value="DUF6789"/>
    <property type="match status" value="1"/>
</dbReference>
<dbReference type="KEGG" id="srub:C2R22_02990"/>
<evidence type="ECO:0000313" key="3">
    <source>
        <dbReference type="Proteomes" id="UP000236584"/>
    </source>
</evidence>
<feature type="transmembrane region" description="Helical" evidence="1">
    <location>
        <begin position="81"/>
        <end position="105"/>
    </location>
</feature>
<reference evidence="2 3" key="1">
    <citation type="submission" date="2018-01" db="EMBL/GenBank/DDBJ databases">
        <title>Complete genome sequence of Salinigranum rubrum GX10T, an extremely halophilic archaeon isolated from a marine solar saltern.</title>
        <authorList>
            <person name="Han S."/>
        </authorList>
    </citation>
    <scope>NUCLEOTIDE SEQUENCE [LARGE SCALE GENOMIC DNA]</scope>
    <source>
        <strain evidence="2 3">GX10</strain>
    </source>
</reference>
<protein>
    <submittedName>
        <fullName evidence="2">Cytochrome C oxidase subunit I</fullName>
    </submittedName>
</protein>
<dbReference type="EMBL" id="CP026309">
    <property type="protein sequence ID" value="AUV80747.1"/>
    <property type="molecule type" value="Genomic_DNA"/>
</dbReference>
<feature type="transmembrane region" description="Helical" evidence="1">
    <location>
        <begin position="29"/>
        <end position="49"/>
    </location>
</feature>
<dbReference type="InterPro" id="IPR046739">
    <property type="entry name" value="DUF6789"/>
</dbReference>
<gene>
    <name evidence="2" type="ORF">C2R22_02990</name>
</gene>
<feature type="transmembrane region" description="Helical" evidence="1">
    <location>
        <begin position="137"/>
        <end position="161"/>
    </location>
</feature>
<proteinExistence type="predicted"/>
<dbReference type="AlphaFoldDB" id="A0A2I8VFN9"/>
<keyword evidence="3" id="KW-1185">Reference proteome</keyword>
<evidence type="ECO:0000256" key="1">
    <source>
        <dbReference type="SAM" id="Phobius"/>
    </source>
</evidence>
<dbReference type="GeneID" id="35591021"/>
<keyword evidence="1" id="KW-1133">Transmembrane helix</keyword>
<dbReference type="RefSeq" id="WP_103424405.1">
    <property type="nucleotide sequence ID" value="NZ_CP026309.1"/>
</dbReference>
<keyword evidence="1" id="KW-0472">Membrane</keyword>
<dbReference type="Proteomes" id="UP000236584">
    <property type="component" value="Chromosome"/>
</dbReference>
<feature type="transmembrane region" description="Helical" evidence="1">
    <location>
        <begin position="112"/>
        <end position="131"/>
    </location>
</feature>
<sequence>MSSETSEADAVALEQPGIAELGLPISAKVVLMSMAGGLLGTVLMLPVLVGIPQALGLFRTEPITQFAGFAAFFGIEPTAALGMVVFGLGGTFVLPLIFLVVGSFLPPREPRYLRGMTFATFFWTGFAPAFWPGTGALAVAVFLVVSLLAHWVYGATLGYVLHRTTGIPQHDV</sequence>
<accession>A0A2I8VFN9</accession>
<evidence type="ECO:0000313" key="2">
    <source>
        <dbReference type="EMBL" id="AUV80747.1"/>
    </source>
</evidence>
<organism evidence="2 3">
    <name type="scientific">Salinigranum rubrum</name>
    <dbReference type="NCBI Taxonomy" id="755307"/>
    <lineage>
        <taxon>Archaea</taxon>
        <taxon>Methanobacteriati</taxon>
        <taxon>Methanobacteriota</taxon>
        <taxon>Stenosarchaea group</taxon>
        <taxon>Halobacteria</taxon>
        <taxon>Halobacteriales</taxon>
        <taxon>Haloferacaceae</taxon>
        <taxon>Salinigranum</taxon>
    </lineage>
</organism>
<name>A0A2I8VFN9_9EURY</name>
<keyword evidence="1" id="KW-0812">Transmembrane</keyword>